<keyword evidence="1" id="KW-0479">Metal-binding</keyword>
<comment type="caution">
    <text evidence="2">The sequence shown here is derived from an EMBL/GenBank/DDBJ whole genome shotgun (WGS) entry which is preliminary data.</text>
</comment>
<keyword evidence="1" id="KW-0460">Magnesium</keyword>
<feature type="binding site" evidence="1">
    <location>
        <position position="347"/>
    </location>
    <ligand>
        <name>Mg(2+)</name>
        <dbReference type="ChEBI" id="CHEBI:18420"/>
        <label>1</label>
    </ligand>
</feature>
<dbReference type="EMBL" id="JAAMPI010002538">
    <property type="protein sequence ID" value="KAF4612462.1"/>
    <property type="molecule type" value="Genomic_DNA"/>
</dbReference>
<dbReference type="GO" id="GO:0046872">
    <property type="term" value="F:metal ion binding"/>
    <property type="evidence" value="ECO:0007669"/>
    <property type="project" value="UniProtKB-KW"/>
</dbReference>
<keyword evidence="3" id="KW-1185">Reference proteome</keyword>
<evidence type="ECO:0000313" key="2">
    <source>
        <dbReference type="EMBL" id="KAF4612462.1"/>
    </source>
</evidence>
<comment type="cofactor">
    <cofactor evidence="1">
        <name>Mg(2+)</name>
        <dbReference type="ChEBI" id="CHEBI:18420"/>
    </cofactor>
    <text evidence="1">Binds 2 magnesium ions per subunit.</text>
</comment>
<feature type="binding site" evidence="1">
    <location>
        <position position="345"/>
    </location>
    <ligand>
        <name>Mg(2+)</name>
        <dbReference type="ChEBI" id="CHEBI:18420"/>
        <label>1</label>
    </ligand>
</feature>
<dbReference type="OrthoDB" id="2021138at2759"/>
<evidence type="ECO:0000313" key="3">
    <source>
        <dbReference type="Proteomes" id="UP000566819"/>
    </source>
</evidence>
<dbReference type="Proteomes" id="UP000566819">
    <property type="component" value="Unassembled WGS sequence"/>
</dbReference>
<feature type="binding site" evidence="1">
    <location>
        <position position="79"/>
    </location>
    <ligand>
        <name>Mg(2+)</name>
        <dbReference type="ChEBI" id="CHEBI:18420"/>
        <label>1</label>
    </ligand>
</feature>
<dbReference type="SUPFAM" id="SSF101478">
    <property type="entry name" value="ADP-ribosylglycohydrolase"/>
    <property type="match status" value="1"/>
</dbReference>
<evidence type="ECO:0008006" key="4">
    <source>
        <dbReference type="Google" id="ProtNLM"/>
    </source>
</evidence>
<dbReference type="InterPro" id="IPR036705">
    <property type="entry name" value="Ribosyl_crysJ1_sf"/>
</dbReference>
<name>A0A8H4VK03_9HELO</name>
<dbReference type="InterPro" id="IPR050792">
    <property type="entry name" value="ADP-ribosylglycohydrolase"/>
</dbReference>
<gene>
    <name evidence="2" type="ORF">G7Y89_g15615</name>
</gene>
<feature type="binding site" evidence="1">
    <location>
        <position position="80"/>
    </location>
    <ligand>
        <name>Mg(2+)</name>
        <dbReference type="ChEBI" id="CHEBI:18420"/>
        <label>1</label>
    </ligand>
</feature>
<dbReference type="Pfam" id="PF03747">
    <property type="entry name" value="ADP_ribosyl_GH"/>
    <property type="match status" value="1"/>
</dbReference>
<dbReference type="PANTHER" id="PTHR16222">
    <property type="entry name" value="ADP-RIBOSYLGLYCOHYDROLASE"/>
    <property type="match status" value="1"/>
</dbReference>
<dbReference type="PANTHER" id="PTHR16222:SF28">
    <property type="entry name" value="ADP-RIBOSYLGLYCOHYDROLASE"/>
    <property type="match status" value="1"/>
</dbReference>
<evidence type="ECO:0000256" key="1">
    <source>
        <dbReference type="PIRSR" id="PIRSR605502-1"/>
    </source>
</evidence>
<dbReference type="InterPro" id="IPR005502">
    <property type="entry name" value="Ribosyl_crysJ1"/>
</dbReference>
<reference evidence="2 3" key="1">
    <citation type="submission" date="2020-03" db="EMBL/GenBank/DDBJ databases">
        <title>Draft Genome Sequence of Cudoniella acicularis.</title>
        <authorList>
            <person name="Buettner E."/>
            <person name="Kellner H."/>
        </authorList>
    </citation>
    <scope>NUCLEOTIDE SEQUENCE [LARGE SCALE GENOMIC DNA]</scope>
    <source>
        <strain evidence="2 3">DSM 108380</strain>
    </source>
</reference>
<dbReference type="AlphaFoldDB" id="A0A8H4VK03"/>
<proteinExistence type="predicted"/>
<organism evidence="2 3">
    <name type="scientific">Cudoniella acicularis</name>
    <dbReference type="NCBI Taxonomy" id="354080"/>
    <lineage>
        <taxon>Eukaryota</taxon>
        <taxon>Fungi</taxon>
        <taxon>Dikarya</taxon>
        <taxon>Ascomycota</taxon>
        <taxon>Pezizomycotina</taxon>
        <taxon>Leotiomycetes</taxon>
        <taxon>Helotiales</taxon>
        <taxon>Tricladiaceae</taxon>
        <taxon>Cudoniella</taxon>
    </lineage>
</organism>
<dbReference type="Gene3D" id="1.10.4080.10">
    <property type="entry name" value="ADP-ribosylation/Crystallin J1"/>
    <property type="match status" value="1"/>
</dbReference>
<protein>
    <recommendedName>
        <fullName evidence="4">ADP-ribosylglycohydrolase</fullName>
    </recommendedName>
</protein>
<accession>A0A8H4VK03</accession>
<feature type="binding site" evidence="1">
    <location>
        <position position="348"/>
    </location>
    <ligand>
        <name>Mg(2+)</name>
        <dbReference type="ChEBI" id="CHEBI:18420"/>
        <label>1</label>
    </ligand>
</feature>
<sequence>MALNFLKLHPFIRATAHDKAIGTIVGAALGDSIGLYTEFLPRTECHRAYPSGKFSLLEAGKTPFRADSHRDKFDAGDWTDDTDQSLLLILSYLHNFSNSNGNSLVVDASDIALRINIWITQGLRCLDRPPLGIGQTIGRVVLDAEYLKDPEGVALNIWVKSNRNAAPNGSLMRTHPLGVMCVGKSLEETFTVAASVGRVTHVDPRCVVSCCLVVGLVRGILRGEVVSEADVDDLVEKAYVWVDAQDELKDPESRKPEGDWTEISASRPAGEESRLNIEEYRKHCNARDFRELQLDDSQKMGYVYKCLGSAILCLRSAMRLGLQPNSTGDEVFETLITELIMEGGDADTNACVSGALLGAWLGHSRLPTNWKDGIRNSKWLFQKAQKLSLRAGIAESSSGVEEKDPDTAVDGGRGMLNKMQLERRERDFVMMILEKQNKRQQAVRQERAGKGVALNKWFR</sequence>
<feature type="binding site" evidence="1">
    <location>
        <position position="81"/>
    </location>
    <ligand>
        <name>Mg(2+)</name>
        <dbReference type="ChEBI" id="CHEBI:18420"/>
        <label>1</label>
    </ligand>
</feature>